<sequence length="211" mass="21926">MICGDADSLALTTMWQPPVPRHPRQRDSRPEQRRPADPLQGLNWQNGVIVANQPPGEFVTALQTDQGAQFLADLPAGPVVLSAPSPGATFDLRSAYLGIFLATANSAVVPALDGTITVTGTKRDGSRVSETVAYAAAGPGVVKLDGVVVTGSARLAKATFTRLTDVTAVEIAAETATALDAVVELLESLNLAVTGAVISVSMDSLDYTVED</sequence>
<dbReference type="Proteomes" id="UP001586593">
    <property type="component" value="Unassembled WGS sequence"/>
</dbReference>
<evidence type="ECO:0000313" key="2">
    <source>
        <dbReference type="EMBL" id="KAL1846150.1"/>
    </source>
</evidence>
<keyword evidence="3" id="KW-1185">Reference proteome</keyword>
<evidence type="ECO:0000256" key="1">
    <source>
        <dbReference type="SAM" id="MobiDB-lite"/>
    </source>
</evidence>
<evidence type="ECO:0000313" key="3">
    <source>
        <dbReference type="Proteomes" id="UP001586593"/>
    </source>
</evidence>
<feature type="region of interest" description="Disordered" evidence="1">
    <location>
        <begin position="15"/>
        <end position="42"/>
    </location>
</feature>
<gene>
    <name evidence="2" type="ORF">VTK73DRAFT_351</name>
</gene>
<accession>A0ABR3VVJ1</accession>
<reference evidence="2 3" key="1">
    <citation type="journal article" date="2024" name="Commun. Biol.">
        <title>Comparative genomic analysis of thermophilic fungi reveals convergent evolutionary adaptations and gene losses.</title>
        <authorList>
            <person name="Steindorff A.S."/>
            <person name="Aguilar-Pontes M.V."/>
            <person name="Robinson A.J."/>
            <person name="Andreopoulos B."/>
            <person name="LaButti K."/>
            <person name="Kuo A."/>
            <person name="Mondo S."/>
            <person name="Riley R."/>
            <person name="Otillar R."/>
            <person name="Haridas S."/>
            <person name="Lipzen A."/>
            <person name="Grimwood J."/>
            <person name="Schmutz J."/>
            <person name="Clum A."/>
            <person name="Reid I.D."/>
            <person name="Moisan M.C."/>
            <person name="Butler G."/>
            <person name="Nguyen T.T.M."/>
            <person name="Dewar K."/>
            <person name="Conant G."/>
            <person name="Drula E."/>
            <person name="Henrissat B."/>
            <person name="Hansel C."/>
            <person name="Singer S."/>
            <person name="Hutchinson M.I."/>
            <person name="de Vries R.P."/>
            <person name="Natvig D.O."/>
            <person name="Powell A.J."/>
            <person name="Tsang A."/>
            <person name="Grigoriev I.V."/>
        </authorList>
    </citation>
    <scope>NUCLEOTIDE SEQUENCE [LARGE SCALE GENOMIC DNA]</scope>
    <source>
        <strain evidence="2 3">ATCC 24622</strain>
    </source>
</reference>
<name>A0ABR3VVJ1_9PEZI</name>
<feature type="compositionally biased region" description="Basic and acidic residues" evidence="1">
    <location>
        <begin position="25"/>
        <end position="36"/>
    </location>
</feature>
<evidence type="ECO:0008006" key="4">
    <source>
        <dbReference type="Google" id="ProtNLM"/>
    </source>
</evidence>
<comment type="caution">
    <text evidence="2">The sequence shown here is derived from an EMBL/GenBank/DDBJ whole genome shotgun (WGS) entry which is preliminary data.</text>
</comment>
<protein>
    <recommendedName>
        <fullName evidence="4">MBG domain-containing protein</fullName>
    </recommendedName>
</protein>
<organism evidence="2 3">
    <name type="scientific">Phialemonium thermophilum</name>
    <dbReference type="NCBI Taxonomy" id="223376"/>
    <lineage>
        <taxon>Eukaryota</taxon>
        <taxon>Fungi</taxon>
        <taxon>Dikarya</taxon>
        <taxon>Ascomycota</taxon>
        <taxon>Pezizomycotina</taxon>
        <taxon>Sordariomycetes</taxon>
        <taxon>Sordariomycetidae</taxon>
        <taxon>Cephalothecales</taxon>
        <taxon>Cephalothecaceae</taxon>
        <taxon>Phialemonium</taxon>
    </lineage>
</organism>
<dbReference type="EMBL" id="JAZHXJ010001053">
    <property type="protein sequence ID" value="KAL1846150.1"/>
    <property type="molecule type" value="Genomic_DNA"/>
</dbReference>
<proteinExistence type="predicted"/>